<reference evidence="2 3" key="1">
    <citation type="submission" date="2024-01" db="EMBL/GenBank/DDBJ databases">
        <title>Genome assemblies of Stephania.</title>
        <authorList>
            <person name="Yang L."/>
        </authorList>
    </citation>
    <scope>NUCLEOTIDE SEQUENCE [LARGE SCALE GENOMIC DNA]</scope>
    <source>
        <strain evidence="2">YNDBR</strain>
        <tissue evidence="2">Leaf</tissue>
    </source>
</reference>
<organism evidence="2 3">
    <name type="scientific">Stephania yunnanensis</name>
    <dbReference type="NCBI Taxonomy" id="152371"/>
    <lineage>
        <taxon>Eukaryota</taxon>
        <taxon>Viridiplantae</taxon>
        <taxon>Streptophyta</taxon>
        <taxon>Embryophyta</taxon>
        <taxon>Tracheophyta</taxon>
        <taxon>Spermatophyta</taxon>
        <taxon>Magnoliopsida</taxon>
        <taxon>Ranunculales</taxon>
        <taxon>Menispermaceae</taxon>
        <taxon>Menispermoideae</taxon>
        <taxon>Cissampelideae</taxon>
        <taxon>Stephania</taxon>
    </lineage>
</organism>
<dbReference type="InterPro" id="IPR022742">
    <property type="entry name" value="Hydrolase_4"/>
</dbReference>
<proteinExistence type="predicted"/>
<name>A0AAP0F9T7_9MAGN</name>
<accession>A0AAP0F9T7</accession>
<dbReference type="InterPro" id="IPR029058">
    <property type="entry name" value="AB_hydrolase_fold"/>
</dbReference>
<keyword evidence="3" id="KW-1185">Reference proteome</keyword>
<dbReference type="Pfam" id="PF12146">
    <property type="entry name" value="Hydrolase_4"/>
    <property type="match status" value="1"/>
</dbReference>
<evidence type="ECO:0000259" key="1">
    <source>
        <dbReference type="Pfam" id="PF12146"/>
    </source>
</evidence>
<dbReference type="EMBL" id="JBBNAF010000010">
    <property type="protein sequence ID" value="KAK9106595.1"/>
    <property type="molecule type" value="Genomic_DNA"/>
</dbReference>
<dbReference type="PANTHER" id="PTHR11614">
    <property type="entry name" value="PHOSPHOLIPASE-RELATED"/>
    <property type="match status" value="1"/>
</dbReference>
<feature type="domain" description="Serine aminopeptidase S33" evidence="1">
    <location>
        <begin position="34"/>
        <end position="90"/>
    </location>
</feature>
<dbReference type="Proteomes" id="UP001420932">
    <property type="component" value="Unassembled WGS sequence"/>
</dbReference>
<gene>
    <name evidence="2" type="ORF">Syun_022606</name>
</gene>
<evidence type="ECO:0000313" key="2">
    <source>
        <dbReference type="EMBL" id="KAK9106595.1"/>
    </source>
</evidence>
<protein>
    <recommendedName>
        <fullName evidence="1">Serine aminopeptidase S33 domain-containing protein</fullName>
    </recommendedName>
</protein>
<sequence>MNDGVRAMNNILGPHSWPVGCQKTWGAVSDCTVSDTCGHGGSDGLHGYVHSLDDVVGDLKEFLDKVLMENPGIPCFCFGHSTGAAIILKVKFALRSA</sequence>
<dbReference type="Gene3D" id="3.40.50.1820">
    <property type="entry name" value="alpha/beta hydrolase"/>
    <property type="match status" value="1"/>
</dbReference>
<evidence type="ECO:0000313" key="3">
    <source>
        <dbReference type="Proteomes" id="UP001420932"/>
    </source>
</evidence>
<dbReference type="SUPFAM" id="SSF53474">
    <property type="entry name" value="alpha/beta-Hydrolases"/>
    <property type="match status" value="1"/>
</dbReference>
<comment type="caution">
    <text evidence="2">The sequence shown here is derived from an EMBL/GenBank/DDBJ whole genome shotgun (WGS) entry which is preliminary data.</text>
</comment>
<dbReference type="AlphaFoldDB" id="A0AAP0F9T7"/>
<dbReference type="InterPro" id="IPR051044">
    <property type="entry name" value="MAG_DAG_Lipase"/>
</dbReference>